<evidence type="ECO:0000259" key="1">
    <source>
        <dbReference type="Pfam" id="PF18566"/>
    </source>
</evidence>
<dbReference type="AlphaFoldDB" id="A0A438NJH8"/>
<dbReference type="EMBL" id="NAJM01000001">
    <property type="protein sequence ID" value="RVX75891.1"/>
    <property type="molecule type" value="Genomic_DNA"/>
</dbReference>
<reference evidence="2 3" key="1">
    <citation type="submission" date="2017-03" db="EMBL/GenBank/DDBJ databases">
        <title>Genomes of endolithic fungi from Antarctica.</title>
        <authorList>
            <person name="Coleine C."/>
            <person name="Masonjones S."/>
            <person name="Stajich J.E."/>
        </authorList>
    </citation>
    <scope>NUCLEOTIDE SEQUENCE [LARGE SCALE GENOMIC DNA]</scope>
    <source>
        <strain evidence="2 3">CCFEE 6314</strain>
    </source>
</reference>
<accession>A0A438NJH8</accession>
<feature type="domain" description="Linalool dehydratase/isomerase" evidence="1">
    <location>
        <begin position="60"/>
        <end position="405"/>
    </location>
</feature>
<dbReference type="OrthoDB" id="9979195at2759"/>
<organism evidence="2 3">
    <name type="scientific">Exophiala mesophila</name>
    <name type="common">Black yeast-like fungus</name>
    <dbReference type="NCBI Taxonomy" id="212818"/>
    <lineage>
        <taxon>Eukaryota</taxon>
        <taxon>Fungi</taxon>
        <taxon>Dikarya</taxon>
        <taxon>Ascomycota</taxon>
        <taxon>Pezizomycotina</taxon>
        <taxon>Eurotiomycetes</taxon>
        <taxon>Chaetothyriomycetidae</taxon>
        <taxon>Chaetothyriales</taxon>
        <taxon>Herpotrichiellaceae</taxon>
        <taxon>Exophiala</taxon>
    </lineage>
</organism>
<gene>
    <name evidence="2" type="ORF">B0A52_00248</name>
</gene>
<protein>
    <recommendedName>
        <fullName evidence="1">Linalool dehydratase/isomerase domain-containing protein</fullName>
    </recommendedName>
</protein>
<dbReference type="InterPro" id="IPR041411">
    <property type="entry name" value="Ldi"/>
</dbReference>
<comment type="caution">
    <text evidence="2">The sequence shown here is derived from an EMBL/GenBank/DDBJ whole genome shotgun (WGS) entry which is preliminary data.</text>
</comment>
<evidence type="ECO:0000313" key="2">
    <source>
        <dbReference type="EMBL" id="RVX75891.1"/>
    </source>
</evidence>
<dbReference type="Proteomes" id="UP000288859">
    <property type="component" value="Unassembled WGS sequence"/>
</dbReference>
<evidence type="ECO:0000313" key="3">
    <source>
        <dbReference type="Proteomes" id="UP000288859"/>
    </source>
</evidence>
<proteinExistence type="predicted"/>
<name>A0A438NJH8_EXOME</name>
<dbReference type="Pfam" id="PF18566">
    <property type="entry name" value="Ldi"/>
    <property type="match status" value="1"/>
</dbReference>
<sequence>MGSITTFPPLVPIDVQSSPKLNGKQAGHIRHFHNLASLPDSCWNHLWSEDALQESMDAYRYQLANLVYAASVAHYHRLPALRSVFKPMMRRFIQKMLLRDVWGYWYNTSQSGTILNPDLKEPRKPWADPVVRENIMYSGHLLLMLSFYAMLFDDDEFEQPDSVVFDWAPQFWGESEKYKYSTQTLQDVIVKEMEKNQFLGACCEPNVVFVICNQFPLIAIGLNDKRHGTNVLDKFLPKYLAAWEKKGMIGPTGLIAHMWMVQQDQTIASQGVTGSAWNGAFMNAWNSEFVYSLFEKQKRGHITKIDGQIRLQTFHVGNKIRRLVEESPDKHDYDSAATVAEAVATAKAENRPIHSQIVEAPTFGMVLQWLSELGKEEYLSALLEYADEHLNPIWDNGGLFYQRTRDYGVENFTCMDPYTSNSGIGYARLNVHDGQKIMFEKPWTREHLARTPYIDNVDLSQGVDFLRGQWLEDKAAMIITLKVWDGMQHKIIPRIRNLPAGTWGVYVNGQLHGSEDVTEGDSGLSIPLEVPASKELDVVVLHAGYAGTDHTYSKTSLAGIGRRTGERELRL</sequence>
<dbReference type="VEuPathDB" id="FungiDB:PV10_06223"/>